<dbReference type="Gene3D" id="1.25.40.10">
    <property type="entry name" value="Tetratricopeptide repeat domain"/>
    <property type="match status" value="1"/>
</dbReference>
<feature type="repeat" description="TPR" evidence="1">
    <location>
        <begin position="37"/>
        <end position="70"/>
    </location>
</feature>
<dbReference type="InterPro" id="IPR011990">
    <property type="entry name" value="TPR-like_helical_dom_sf"/>
</dbReference>
<dbReference type="PROSITE" id="PS50005">
    <property type="entry name" value="TPR"/>
    <property type="match status" value="1"/>
</dbReference>
<dbReference type="InterPro" id="IPR019734">
    <property type="entry name" value="TPR_rpt"/>
</dbReference>
<proteinExistence type="predicted"/>
<protein>
    <submittedName>
        <fullName evidence="2">Uncharacterized protein</fullName>
    </submittedName>
</protein>
<dbReference type="SUPFAM" id="SSF48452">
    <property type="entry name" value="TPR-like"/>
    <property type="match status" value="1"/>
</dbReference>
<reference evidence="2 3" key="1">
    <citation type="journal article" date="2018" name="Mar. Genomics">
        <title>Complete genome sequence of Marinifilaceae bacterium strain SPP2, isolated from the Antarctic marine sediment.</title>
        <authorList>
            <person name="Watanabe M."/>
            <person name="Kojima H."/>
            <person name="Fukui M."/>
        </authorList>
    </citation>
    <scope>NUCLEOTIDE SEQUENCE [LARGE SCALE GENOMIC DNA]</scope>
    <source>
        <strain evidence="2 3">SPP2</strain>
    </source>
</reference>
<evidence type="ECO:0000256" key="1">
    <source>
        <dbReference type="PROSITE-ProRule" id="PRU00339"/>
    </source>
</evidence>
<gene>
    <name evidence="2" type="ORF">ALGA_0110</name>
</gene>
<dbReference type="RefSeq" id="WP_096427441.1">
    <property type="nucleotide sequence ID" value="NZ_AP018042.1"/>
</dbReference>
<evidence type="ECO:0000313" key="3">
    <source>
        <dbReference type="Proteomes" id="UP000218267"/>
    </source>
</evidence>
<keyword evidence="3" id="KW-1185">Reference proteome</keyword>
<dbReference type="OrthoDB" id="1122525at2"/>
<organism evidence="2 3">
    <name type="scientific">Labilibaculum antarcticum</name>
    <dbReference type="NCBI Taxonomy" id="1717717"/>
    <lineage>
        <taxon>Bacteria</taxon>
        <taxon>Pseudomonadati</taxon>
        <taxon>Bacteroidota</taxon>
        <taxon>Bacteroidia</taxon>
        <taxon>Marinilabiliales</taxon>
        <taxon>Marinifilaceae</taxon>
        <taxon>Labilibaculum</taxon>
    </lineage>
</organism>
<dbReference type="EMBL" id="AP018042">
    <property type="protein sequence ID" value="BAX78505.1"/>
    <property type="molecule type" value="Genomic_DNA"/>
</dbReference>
<accession>A0A1Y1CDU9</accession>
<sequence>MNIENIKLDAQKLESEGDFRSALAKYKEIALLEKENVEAHFKVGELHHQLGELPPAMSAYIRVTDLDPEHKKAKVKVEMIKMILDYYNKDMINP</sequence>
<name>A0A1Y1CDU9_9BACT</name>
<evidence type="ECO:0000313" key="2">
    <source>
        <dbReference type="EMBL" id="BAX78505.1"/>
    </source>
</evidence>
<dbReference type="Proteomes" id="UP000218267">
    <property type="component" value="Chromosome"/>
</dbReference>
<keyword evidence="1" id="KW-0802">TPR repeat</keyword>
<dbReference type="KEGG" id="mbas:ALGA_0110"/>
<reference evidence="3" key="2">
    <citation type="journal article" date="2020" name="Antonie Van Leeuwenhoek">
        <title>Labilibaculum antarcticum sp. nov., a novel facultative anaerobic, psychrotorelant bacterium isolated from marine sediment of Antarctica.</title>
        <authorList>
            <person name="Watanabe M."/>
            <person name="Kojima H."/>
            <person name="Fukui M."/>
        </authorList>
    </citation>
    <scope>NUCLEOTIDE SEQUENCE [LARGE SCALE GENOMIC DNA]</scope>
    <source>
        <strain evidence="3">SPP2</strain>
    </source>
</reference>
<dbReference type="AlphaFoldDB" id="A0A1Y1CDU9"/>